<dbReference type="Gene3D" id="3.30.420.10">
    <property type="entry name" value="Ribonuclease H-like superfamily/Ribonuclease H"/>
    <property type="match status" value="1"/>
</dbReference>
<organism evidence="3 4">
    <name type="scientific">Anabarilius grahami</name>
    <name type="common">Kanglang fish</name>
    <name type="synonym">Barilius grahami</name>
    <dbReference type="NCBI Taxonomy" id="495550"/>
    <lineage>
        <taxon>Eukaryota</taxon>
        <taxon>Metazoa</taxon>
        <taxon>Chordata</taxon>
        <taxon>Craniata</taxon>
        <taxon>Vertebrata</taxon>
        <taxon>Euteleostomi</taxon>
        <taxon>Actinopterygii</taxon>
        <taxon>Neopterygii</taxon>
        <taxon>Teleostei</taxon>
        <taxon>Ostariophysi</taxon>
        <taxon>Cypriniformes</taxon>
        <taxon>Xenocyprididae</taxon>
        <taxon>Xenocypridinae</taxon>
        <taxon>Xenocypridinae incertae sedis</taxon>
        <taxon>Anabarilius</taxon>
    </lineage>
</organism>
<dbReference type="EMBL" id="RJVU01053773">
    <property type="protein sequence ID" value="ROL23530.1"/>
    <property type="molecule type" value="Genomic_DNA"/>
</dbReference>
<proteinExistence type="predicted"/>
<keyword evidence="4" id="KW-1185">Reference proteome</keyword>
<dbReference type="GO" id="GO:0005634">
    <property type="term" value="C:nucleus"/>
    <property type="evidence" value="ECO:0007669"/>
    <property type="project" value="TreeGrafter"/>
</dbReference>
<dbReference type="Pfam" id="PF03184">
    <property type="entry name" value="DDE_1"/>
    <property type="match status" value="1"/>
</dbReference>
<protein>
    <submittedName>
        <fullName evidence="3">Pogo transposable element with KRAB domain</fullName>
    </submittedName>
</protein>
<dbReference type="OrthoDB" id="4327074at2759"/>
<reference evidence="3 4" key="1">
    <citation type="submission" date="2018-10" db="EMBL/GenBank/DDBJ databases">
        <title>Genome assembly for a Yunnan-Guizhou Plateau 3E fish, Anabarilius grahami (Regan), and its evolutionary and genetic applications.</title>
        <authorList>
            <person name="Jiang W."/>
        </authorList>
    </citation>
    <scope>NUCLEOTIDE SEQUENCE [LARGE SCALE GENOMIC DNA]</scope>
    <source>
        <strain evidence="3">AG-KIZ</strain>
        <tissue evidence="3">Muscle</tissue>
    </source>
</reference>
<accession>A0A3N0Y1T9</accession>
<feature type="region of interest" description="Disordered" evidence="1">
    <location>
        <begin position="428"/>
        <end position="525"/>
    </location>
</feature>
<feature type="compositionally biased region" description="Polar residues" evidence="1">
    <location>
        <begin position="515"/>
        <end position="525"/>
    </location>
</feature>
<dbReference type="GO" id="GO:0003677">
    <property type="term" value="F:DNA binding"/>
    <property type="evidence" value="ECO:0007669"/>
    <property type="project" value="TreeGrafter"/>
</dbReference>
<evidence type="ECO:0000313" key="4">
    <source>
        <dbReference type="Proteomes" id="UP000281406"/>
    </source>
</evidence>
<gene>
    <name evidence="3" type="ORF">DPX16_18798</name>
</gene>
<evidence type="ECO:0000313" key="3">
    <source>
        <dbReference type="EMBL" id="ROL23530.1"/>
    </source>
</evidence>
<dbReference type="PANTHER" id="PTHR19303">
    <property type="entry name" value="TRANSPOSON"/>
    <property type="match status" value="1"/>
</dbReference>
<feature type="domain" description="DDE-1" evidence="2">
    <location>
        <begin position="226"/>
        <end position="389"/>
    </location>
</feature>
<name>A0A3N0Y1T9_ANAGA</name>
<comment type="caution">
    <text evidence="3">The sequence shown here is derived from an EMBL/GenBank/DDBJ whole genome shotgun (WGS) entry which is preliminary data.</text>
</comment>
<evidence type="ECO:0000259" key="2">
    <source>
        <dbReference type="Pfam" id="PF03184"/>
    </source>
</evidence>
<dbReference type="InterPro" id="IPR036397">
    <property type="entry name" value="RNaseH_sf"/>
</dbReference>
<dbReference type="AlphaFoldDB" id="A0A3N0Y1T9"/>
<dbReference type="Proteomes" id="UP000281406">
    <property type="component" value="Unassembled WGS sequence"/>
</dbReference>
<evidence type="ECO:0000256" key="1">
    <source>
        <dbReference type="SAM" id="MobiDB-lite"/>
    </source>
</evidence>
<dbReference type="InterPro" id="IPR050863">
    <property type="entry name" value="CenT-Element_Derived"/>
</dbReference>
<feature type="compositionally biased region" description="Basic and acidic residues" evidence="1">
    <location>
        <begin position="491"/>
        <end position="501"/>
    </location>
</feature>
<dbReference type="PANTHER" id="PTHR19303:SF74">
    <property type="entry name" value="POGO TRANSPOSABLE ELEMENT WITH KRAB DOMAIN"/>
    <property type="match status" value="1"/>
</dbReference>
<dbReference type="InterPro" id="IPR004875">
    <property type="entry name" value="DDE_SF_endonuclease_dom"/>
</dbReference>
<sequence>MVRKYLRTTERGKTPAQIMLEAARQVKTQNRSIRSTAKEFIIPLSTLSRYCHKISQDEIEGKKELGVAVGYIRNRQIFSPDFEEELVKYLFKSANIYFGLSPREVKKLAFQLAVSHNIKVPETWSKLQQAGCDCFTAFLKRHPSLSIRKPEATSLARATSFNKENVKAFFNNLETVMQRHRFPPGDIWNMDETGVTTVQKPNRVIARWGFKQIGSITSAEQGSLITLACAVSATGNSLPPYFVFPRVNFRDHFILNGPTGCKGGANPSGWMKEEHFVEFLKHFVENTKCTKEKPCLLLLDNHESHLSVSGLNYAKENGVVMLSFPPHCSHRLQPLDRTVYGPLKRHVNTACDSWMLNNPGKTMSIYDVPGIVATAYPLAATPNNIQSGFRVTGISPYNRDVFPEDAFAPSYVTDRPNPVPTANLVAVPDEPHPATDNAVPGPSGVSAGTGRPTGRHSLTPEELRPFPKAGPRKVGGAVRRKRKTAILTDTPVKRQLEEQKAATKKRLFKKKQEATSESSIQSSCS</sequence>